<evidence type="ECO:0000256" key="2">
    <source>
        <dbReference type="PROSITE-ProRule" id="PRU00169"/>
    </source>
</evidence>
<dbReference type="InterPro" id="IPR001789">
    <property type="entry name" value="Sig_transdc_resp-reg_receiver"/>
</dbReference>
<dbReference type="PROSITE" id="PS50110">
    <property type="entry name" value="RESPONSE_REGULATORY"/>
    <property type="match status" value="1"/>
</dbReference>
<evidence type="ECO:0000313" key="6">
    <source>
        <dbReference type="EMBL" id="TDW77196.1"/>
    </source>
</evidence>
<dbReference type="CDD" id="cd00383">
    <property type="entry name" value="trans_reg_C"/>
    <property type="match status" value="1"/>
</dbReference>
<keyword evidence="1 3" id="KW-0238">DNA-binding</keyword>
<feature type="modified residue" description="4-aspartylphosphate" evidence="2">
    <location>
        <position position="52"/>
    </location>
</feature>
<dbReference type="PANTHER" id="PTHR48111:SF38">
    <property type="entry name" value="TWO-COMPONENT RESPONSE REGULATOR"/>
    <property type="match status" value="1"/>
</dbReference>
<proteinExistence type="predicted"/>
<dbReference type="AlphaFoldDB" id="A0A4R8CM97"/>
<gene>
    <name evidence="6" type="ORF">EV653_2361</name>
</gene>
<dbReference type="OrthoDB" id="9812490at2"/>
<dbReference type="InterPro" id="IPR039420">
    <property type="entry name" value="WalR-like"/>
</dbReference>
<dbReference type="SUPFAM" id="SSF52172">
    <property type="entry name" value="CheY-like"/>
    <property type="match status" value="1"/>
</dbReference>
<feature type="domain" description="Response regulatory" evidence="4">
    <location>
        <begin position="3"/>
        <end position="117"/>
    </location>
</feature>
<keyword evidence="7" id="KW-1185">Reference proteome</keyword>
<reference evidence="6 7" key="1">
    <citation type="submission" date="2019-03" db="EMBL/GenBank/DDBJ databases">
        <title>Genomic Encyclopedia of Type Strains, Phase III (KMG-III): the genomes of soil and plant-associated and newly described type strains.</title>
        <authorList>
            <person name="Whitman W."/>
        </authorList>
    </citation>
    <scope>NUCLEOTIDE SEQUENCE [LARGE SCALE GENOMIC DNA]</scope>
    <source>
        <strain evidence="6 7">VKM Ac-2573</strain>
    </source>
</reference>
<dbReference type="PANTHER" id="PTHR48111">
    <property type="entry name" value="REGULATOR OF RPOS"/>
    <property type="match status" value="1"/>
</dbReference>
<dbReference type="GO" id="GO:0006355">
    <property type="term" value="P:regulation of DNA-templated transcription"/>
    <property type="evidence" value="ECO:0007669"/>
    <property type="project" value="InterPro"/>
</dbReference>
<evidence type="ECO:0000313" key="7">
    <source>
        <dbReference type="Proteomes" id="UP000295146"/>
    </source>
</evidence>
<evidence type="ECO:0000256" key="1">
    <source>
        <dbReference type="ARBA" id="ARBA00023125"/>
    </source>
</evidence>
<evidence type="ECO:0000259" key="4">
    <source>
        <dbReference type="PROSITE" id="PS50110"/>
    </source>
</evidence>
<dbReference type="GO" id="GO:0032993">
    <property type="term" value="C:protein-DNA complex"/>
    <property type="evidence" value="ECO:0007669"/>
    <property type="project" value="TreeGrafter"/>
</dbReference>
<name>A0A4R8CM97_9ACTN</name>
<dbReference type="InterPro" id="IPR036388">
    <property type="entry name" value="WH-like_DNA-bd_sf"/>
</dbReference>
<feature type="DNA-binding region" description="OmpR/PhoB-type" evidence="3">
    <location>
        <begin position="129"/>
        <end position="223"/>
    </location>
</feature>
<keyword evidence="2" id="KW-0597">Phosphoprotein</keyword>
<dbReference type="InterPro" id="IPR011006">
    <property type="entry name" value="CheY-like_superfamily"/>
</dbReference>
<dbReference type="EMBL" id="SODP01000001">
    <property type="protein sequence ID" value="TDW77196.1"/>
    <property type="molecule type" value="Genomic_DNA"/>
</dbReference>
<dbReference type="Gene3D" id="3.40.50.2300">
    <property type="match status" value="1"/>
</dbReference>
<dbReference type="RefSeq" id="WP_134101406.1">
    <property type="nucleotide sequence ID" value="NZ_SODP01000001.1"/>
</dbReference>
<dbReference type="Pfam" id="PF00486">
    <property type="entry name" value="Trans_reg_C"/>
    <property type="match status" value="1"/>
</dbReference>
<dbReference type="PROSITE" id="PS51755">
    <property type="entry name" value="OMPR_PHOB"/>
    <property type="match status" value="1"/>
</dbReference>
<dbReference type="GO" id="GO:0005829">
    <property type="term" value="C:cytosol"/>
    <property type="evidence" value="ECO:0007669"/>
    <property type="project" value="TreeGrafter"/>
</dbReference>
<dbReference type="CDD" id="cd00156">
    <property type="entry name" value="REC"/>
    <property type="match status" value="1"/>
</dbReference>
<dbReference type="InterPro" id="IPR001867">
    <property type="entry name" value="OmpR/PhoB-type_DNA-bd"/>
</dbReference>
<protein>
    <submittedName>
        <fullName evidence="6">Winged helix family two component transcriptional regulator</fullName>
    </submittedName>
</protein>
<dbReference type="GO" id="GO:0000976">
    <property type="term" value="F:transcription cis-regulatory region binding"/>
    <property type="evidence" value="ECO:0007669"/>
    <property type="project" value="TreeGrafter"/>
</dbReference>
<dbReference type="SUPFAM" id="SSF46894">
    <property type="entry name" value="C-terminal effector domain of the bipartite response regulators"/>
    <property type="match status" value="1"/>
</dbReference>
<dbReference type="Gene3D" id="1.10.10.10">
    <property type="entry name" value="Winged helix-like DNA-binding domain superfamily/Winged helix DNA-binding domain"/>
    <property type="match status" value="1"/>
</dbReference>
<dbReference type="Pfam" id="PF00072">
    <property type="entry name" value="Response_reg"/>
    <property type="match status" value="1"/>
</dbReference>
<organism evidence="6 7">
    <name type="scientific">Kribbella pratensis</name>
    <dbReference type="NCBI Taxonomy" id="2512112"/>
    <lineage>
        <taxon>Bacteria</taxon>
        <taxon>Bacillati</taxon>
        <taxon>Actinomycetota</taxon>
        <taxon>Actinomycetes</taxon>
        <taxon>Propionibacteriales</taxon>
        <taxon>Kribbellaceae</taxon>
        <taxon>Kribbella</taxon>
    </lineage>
</organism>
<dbReference type="Proteomes" id="UP000295146">
    <property type="component" value="Unassembled WGS sequence"/>
</dbReference>
<feature type="domain" description="OmpR/PhoB-type" evidence="5">
    <location>
        <begin position="129"/>
        <end position="223"/>
    </location>
</feature>
<dbReference type="SMART" id="SM00448">
    <property type="entry name" value="REC"/>
    <property type="match status" value="1"/>
</dbReference>
<evidence type="ECO:0000259" key="5">
    <source>
        <dbReference type="PROSITE" id="PS51755"/>
    </source>
</evidence>
<sequence>MSRILVVDDEPDLLGFVRSALEAEGFHVTTATDGTDGLRLALTTKPDLVILDLLMPGLDGQAVLTALLTHDRSTRILVLSATEDRQVRVGCLEQGAVDFLAKPFVVRELIARVRSRLLSPVAGGLQWLPEVLRVGEIALDTRTRRLQVGERTAELPQREFLLLQHLMRNPDTVCSRQELLSEVWGYDFDPSTNLVDVCIGRLRSKLRSDAIRTVRNVGYQLQTA</sequence>
<accession>A0A4R8CM97</accession>
<dbReference type="GO" id="GO:0000156">
    <property type="term" value="F:phosphorelay response regulator activity"/>
    <property type="evidence" value="ECO:0007669"/>
    <property type="project" value="TreeGrafter"/>
</dbReference>
<dbReference type="InterPro" id="IPR016032">
    <property type="entry name" value="Sig_transdc_resp-reg_C-effctor"/>
</dbReference>
<evidence type="ECO:0000256" key="3">
    <source>
        <dbReference type="PROSITE-ProRule" id="PRU01091"/>
    </source>
</evidence>
<comment type="caution">
    <text evidence="6">The sequence shown here is derived from an EMBL/GenBank/DDBJ whole genome shotgun (WGS) entry which is preliminary data.</text>
</comment>
<dbReference type="SMART" id="SM00862">
    <property type="entry name" value="Trans_reg_C"/>
    <property type="match status" value="1"/>
</dbReference>